<dbReference type="SMART" id="SM00277">
    <property type="entry name" value="GRAN"/>
    <property type="match status" value="7"/>
</dbReference>
<dbReference type="GO" id="GO:0043524">
    <property type="term" value="P:negative regulation of neuron apoptotic process"/>
    <property type="evidence" value="ECO:0007669"/>
    <property type="project" value="Ensembl"/>
</dbReference>
<keyword evidence="3" id="KW-0964">Secreted</keyword>
<dbReference type="GO" id="GO:0050673">
    <property type="term" value="P:epithelial cell proliferation"/>
    <property type="evidence" value="ECO:0007669"/>
    <property type="project" value="Ensembl"/>
</dbReference>
<feature type="disulfide bond" evidence="5">
    <location>
        <begin position="313"/>
        <end position="327"/>
    </location>
</feature>
<keyword evidence="9" id="KW-1185">Reference proteome</keyword>
<dbReference type="Ensembl" id="ENSVURT00010012614.1">
    <property type="protein sequence ID" value="ENSVURP00010011103.1"/>
    <property type="gene ID" value="ENSVURG00010008581.1"/>
</dbReference>
<feature type="disulfide bond" evidence="5">
    <location>
        <begin position="290"/>
        <end position="302"/>
    </location>
</feature>
<evidence type="ECO:0000256" key="1">
    <source>
        <dbReference type="ARBA" id="ARBA00004613"/>
    </source>
</evidence>
<dbReference type="GO" id="GO:0106016">
    <property type="term" value="P:positive regulation of inflammatory response to wounding"/>
    <property type="evidence" value="ECO:0007669"/>
    <property type="project" value="Ensembl"/>
</dbReference>
<dbReference type="GO" id="GO:0035641">
    <property type="term" value="P:locomotory exploration behavior"/>
    <property type="evidence" value="ECO:0007669"/>
    <property type="project" value="Ensembl"/>
</dbReference>
<evidence type="ECO:0000313" key="8">
    <source>
        <dbReference type="Ensembl" id="ENSVURP00010011103.1"/>
    </source>
</evidence>
<dbReference type="GO" id="GO:0007041">
    <property type="term" value="P:lysosomal transport"/>
    <property type="evidence" value="ECO:0007669"/>
    <property type="project" value="Ensembl"/>
</dbReference>
<dbReference type="GO" id="GO:0043525">
    <property type="term" value="P:positive regulation of neuron apoptotic process"/>
    <property type="evidence" value="ECO:0007669"/>
    <property type="project" value="Ensembl"/>
</dbReference>
<dbReference type="GO" id="GO:0005615">
    <property type="term" value="C:extracellular space"/>
    <property type="evidence" value="ECO:0007669"/>
    <property type="project" value="Ensembl"/>
</dbReference>
<dbReference type="GO" id="GO:0002265">
    <property type="term" value="P:astrocyte activation involved in immune response"/>
    <property type="evidence" value="ECO:0007669"/>
    <property type="project" value="Ensembl"/>
</dbReference>
<dbReference type="GO" id="GO:0050679">
    <property type="term" value="P:positive regulation of epithelial cell proliferation"/>
    <property type="evidence" value="ECO:0007669"/>
    <property type="project" value="Ensembl"/>
</dbReference>
<feature type="domain" description="Granulins" evidence="7">
    <location>
        <begin position="472"/>
        <end position="485"/>
    </location>
</feature>
<dbReference type="GO" id="GO:1905146">
    <property type="term" value="P:lysosomal protein catabolic process"/>
    <property type="evidence" value="ECO:0007669"/>
    <property type="project" value="Ensembl"/>
</dbReference>
<feature type="disulfide bond" evidence="5">
    <location>
        <begin position="129"/>
        <end position="142"/>
    </location>
</feature>
<feature type="disulfide bond" evidence="5">
    <location>
        <begin position="303"/>
        <end position="320"/>
    </location>
</feature>
<feature type="disulfide bond" evidence="5">
    <location>
        <begin position="321"/>
        <end position="334"/>
    </location>
</feature>
<dbReference type="GO" id="GO:1903979">
    <property type="term" value="P:negative regulation of microglial cell activation"/>
    <property type="evidence" value="ECO:0007669"/>
    <property type="project" value="Ensembl"/>
</dbReference>
<dbReference type="OMA" id="CCPYSSA"/>
<dbReference type="Proteomes" id="UP000314987">
    <property type="component" value="Unassembled WGS sequence"/>
</dbReference>
<reference evidence="8" key="2">
    <citation type="submission" date="2025-08" db="UniProtKB">
        <authorList>
            <consortium name="Ensembl"/>
        </authorList>
    </citation>
    <scope>IDENTIFICATION</scope>
</reference>
<evidence type="ECO:0000259" key="7">
    <source>
        <dbReference type="PROSITE" id="PS00799"/>
    </source>
</evidence>
<dbReference type="GO" id="GO:0060041">
    <property type="term" value="P:retina development in camera-type eye"/>
    <property type="evidence" value="ECO:0007669"/>
    <property type="project" value="Ensembl"/>
</dbReference>
<evidence type="ECO:0000256" key="3">
    <source>
        <dbReference type="ARBA" id="ARBA00022525"/>
    </source>
</evidence>
<evidence type="ECO:0000256" key="2">
    <source>
        <dbReference type="ARBA" id="ARBA00010093"/>
    </source>
</evidence>
<dbReference type="RefSeq" id="XP_027728873.1">
    <property type="nucleotide sequence ID" value="XM_027873072.1"/>
</dbReference>
<feature type="signal peptide" evidence="6">
    <location>
        <begin position="1"/>
        <end position="17"/>
    </location>
</feature>
<dbReference type="GO" id="GO:1902564">
    <property type="term" value="P:negative regulation of neutrophil activation"/>
    <property type="evidence" value="ECO:0007669"/>
    <property type="project" value="Ensembl"/>
</dbReference>
<dbReference type="PANTHER" id="PTHR12274:SF3">
    <property type="entry name" value="PROGRANULIN"/>
    <property type="match status" value="1"/>
</dbReference>
<dbReference type="Pfam" id="PF00396">
    <property type="entry name" value="Granulin"/>
    <property type="match status" value="7"/>
</dbReference>
<feature type="domain" description="Granulins" evidence="7">
    <location>
        <begin position="246"/>
        <end position="259"/>
    </location>
</feature>
<evidence type="ECO:0000313" key="9">
    <source>
        <dbReference type="Proteomes" id="UP000314987"/>
    </source>
</evidence>
<dbReference type="GO" id="GO:0001834">
    <property type="term" value="P:trophectodermal cell proliferation"/>
    <property type="evidence" value="ECO:0007669"/>
    <property type="project" value="Ensembl"/>
</dbReference>
<dbReference type="PROSITE" id="PS00799">
    <property type="entry name" value="GRANULINS"/>
    <property type="match status" value="6"/>
</dbReference>
<dbReference type="GO" id="GO:0005802">
    <property type="term" value="C:trans-Golgi network"/>
    <property type="evidence" value="ECO:0007669"/>
    <property type="project" value="Ensembl"/>
</dbReference>
<feature type="domain" description="Granulins" evidence="7">
    <location>
        <begin position="321"/>
        <end position="334"/>
    </location>
</feature>
<feature type="disulfide bond" evidence="5">
    <location>
        <begin position="404"/>
        <end position="415"/>
    </location>
</feature>
<dbReference type="CTD" id="2896"/>
<dbReference type="PANTHER" id="PTHR12274">
    <property type="entry name" value="GRANULIN"/>
    <property type="match status" value="1"/>
</dbReference>
<dbReference type="GO" id="GO:1903334">
    <property type="term" value="P:positive regulation of protein folding"/>
    <property type="evidence" value="ECO:0007669"/>
    <property type="project" value="Ensembl"/>
</dbReference>
<comment type="subcellular location">
    <subcellularLocation>
        <location evidence="1">Secreted</location>
    </subcellularLocation>
</comment>
<dbReference type="GO" id="GO:0099558">
    <property type="term" value="P:maintenance of synapse structure"/>
    <property type="evidence" value="ECO:0007669"/>
    <property type="project" value="Ensembl"/>
</dbReference>
<reference evidence="9" key="1">
    <citation type="submission" date="2018-12" db="EMBL/GenBank/DDBJ databases">
        <authorList>
            <person name="Yazar S."/>
        </authorList>
    </citation>
    <scope>NUCLEOTIDE SEQUENCE [LARGE SCALE GENOMIC DNA]</scope>
</reference>
<feature type="disulfide bond" evidence="5">
    <location>
        <begin position="136"/>
        <end position="152"/>
    </location>
</feature>
<dbReference type="GO" id="GO:0045766">
    <property type="term" value="P:positive regulation of angiogenesis"/>
    <property type="evidence" value="ECO:0007669"/>
    <property type="project" value="Ensembl"/>
</dbReference>
<dbReference type="AlphaFoldDB" id="A0A4X2KGY7"/>
<dbReference type="GO" id="GO:0005783">
    <property type="term" value="C:endoplasmic reticulum"/>
    <property type="evidence" value="ECO:0007669"/>
    <property type="project" value="Ensembl"/>
</dbReference>
<dbReference type="OrthoDB" id="5854875at2759"/>
<feature type="disulfide bond" evidence="5">
    <location>
        <begin position="328"/>
        <end position="341"/>
    </location>
</feature>
<dbReference type="Gene3D" id="2.10.25.160">
    <property type="entry name" value="Granulin"/>
    <property type="match status" value="7"/>
</dbReference>
<feature type="domain" description="Granulins" evidence="7">
    <location>
        <begin position="549"/>
        <end position="562"/>
    </location>
</feature>
<feature type="domain" description="Granulins" evidence="7">
    <location>
        <begin position="161"/>
        <end position="174"/>
    </location>
</feature>
<evidence type="ECO:0000256" key="6">
    <source>
        <dbReference type="SAM" id="SignalP"/>
    </source>
</evidence>
<sequence length="584" mass="62889">MWKLLSWLSLVTGLVAGIQCPDGQVCPKACCRQPERTGYHCCDSPWDSPPSIPIAKNVHQGVTCHGDSHCPIGFSCLFTPLGNYSCCPYAEAVVCGNGHHCCPRGFHCSPDGHSCFKVQVGASSRAVKCPDSQYECPNESTCCIMPDGSWGCCPMPQASCCEDKVHCCPQGTSCDVAHARCLTSGGGTYPLAQKTPAKKIQQEKDVMMVTKVICPDAHSQCSEGTTCCQLPRGSYGCCPLPNAICCPDHQHCCPEGTVCDLQMNKCLSNKGDTTDFVTKLPAETVQEVKCDGEVSCPDGNTCCRLQSGSWGCCPFPEAECCEDHIHCCPHGYTCDTRAGQCKQGAHSMPLLGSTMASLAAQGNVPCDNTTSCPPKTTCCLLETGSWGCCPAPQAVCCPDHKHCCPHGYICGPEGCKTEHHVVPWLRKMPARPNLMSTSVDCDQHTRCPDGQTCCPSLRGGWACCQLPHAVCCEDREHCCPSGYTCNVKARSCEKQGWAQPPASSLPLTLAMDQGDVKCEGRHYCHSYQTCCQNSMGNWACCPLYKGVCCADGQHCCPNGFRCGAKGTKCIRRKSLQWDDLRTLL</sequence>
<dbReference type="FunFam" id="2.10.25.160:FF:000001">
    <property type="entry name" value="Granulin precursor"/>
    <property type="match status" value="4"/>
</dbReference>
<dbReference type="GO" id="GO:1900426">
    <property type="term" value="P:positive regulation of defense response to bacterium"/>
    <property type="evidence" value="ECO:0007669"/>
    <property type="project" value="Ensembl"/>
</dbReference>
<feature type="disulfide bond" evidence="5">
    <location>
        <begin position="372"/>
        <end position="388"/>
    </location>
</feature>
<dbReference type="GO" id="GO:1904075">
    <property type="term" value="P:positive regulation of trophectodermal cell proliferation"/>
    <property type="evidence" value="ECO:0007669"/>
    <property type="project" value="Ensembl"/>
</dbReference>
<dbReference type="GO" id="GO:0005770">
    <property type="term" value="C:late endosome"/>
    <property type="evidence" value="ECO:0007669"/>
    <property type="project" value="Ensembl"/>
</dbReference>
<feature type="disulfide bond" evidence="5">
    <location>
        <begin position="296"/>
        <end position="312"/>
    </location>
</feature>
<dbReference type="RefSeq" id="XP_027728875.1">
    <property type="nucleotide sequence ID" value="XM_027873074.1"/>
</dbReference>
<dbReference type="GO" id="GO:0051087">
    <property type="term" value="F:protein-folding chaperone binding"/>
    <property type="evidence" value="ECO:0007669"/>
    <property type="project" value="Ensembl"/>
</dbReference>
<dbReference type="STRING" id="29139.ENSVURP00010011103"/>
<dbReference type="GO" id="GO:0005765">
    <property type="term" value="C:lysosomal membrane"/>
    <property type="evidence" value="ECO:0007669"/>
    <property type="project" value="Ensembl"/>
</dbReference>
<dbReference type="GO" id="GO:0005886">
    <property type="term" value="C:plasma membrane"/>
    <property type="evidence" value="ECO:0007669"/>
    <property type="project" value="Ensembl"/>
</dbReference>
<dbReference type="GO" id="GO:1905673">
    <property type="term" value="P:positive regulation of lysosome organization"/>
    <property type="evidence" value="ECO:0007669"/>
    <property type="project" value="Ensembl"/>
</dbReference>
<comment type="similarity">
    <text evidence="2">Belongs to the granulin family.</text>
</comment>
<dbReference type="GeneTree" id="ENSGT00470000042293"/>
<accession>A0A4X2KGY7</accession>
<keyword evidence="4 5" id="KW-1015">Disulfide bond</keyword>
<feature type="domain" description="Granulins" evidence="7">
    <location>
        <begin position="397"/>
        <end position="410"/>
    </location>
</feature>
<organism evidence="8 9">
    <name type="scientific">Vombatus ursinus</name>
    <name type="common">Common wombat</name>
    <dbReference type="NCBI Taxonomy" id="29139"/>
    <lineage>
        <taxon>Eukaryota</taxon>
        <taxon>Metazoa</taxon>
        <taxon>Chordata</taxon>
        <taxon>Craniata</taxon>
        <taxon>Vertebrata</taxon>
        <taxon>Euteleostomi</taxon>
        <taxon>Mammalia</taxon>
        <taxon>Metatheria</taxon>
        <taxon>Diprotodontia</taxon>
        <taxon>Vombatidae</taxon>
        <taxon>Vombatus</taxon>
    </lineage>
</organism>
<dbReference type="GO" id="GO:0002282">
    <property type="term" value="P:microglial cell activation involved in immune response"/>
    <property type="evidence" value="ECO:0007669"/>
    <property type="project" value="Ensembl"/>
</dbReference>
<dbReference type="RefSeq" id="XP_027728874.1">
    <property type="nucleotide sequence ID" value="XM_027873073.1"/>
</dbReference>
<dbReference type="GO" id="GO:0060266">
    <property type="term" value="P:negative regulation of respiratory burst involved in inflammatory response"/>
    <property type="evidence" value="ECO:0007669"/>
    <property type="project" value="Ensembl"/>
</dbReference>
<name>A0A4X2KGY7_VOMUR</name>
<reference evidence="8" key="3">
    <citation type="submission" date="2025-09" db="UniProtKB">
        <authorList>
            <consortium name="Ensembl"/>
        </authorList>
    </citation>
    <scope>IDENTIFICATION</scope>
</reference>
<dbReference type="GO" id="GO:0007566">
    <property type="term" value="P:embryo implantation"/>
    <property type="evidence" value="ECO:0007669"/>
    <property type="project" value="Ensembl"/>
</dbReference>
<keyword evidence="6" id="KW-0732">Signal</keyword>
<dbReference type="GO" id="GO:0001835">
    <property type="term" value="P:blastocyst hatching"/>
    <property type="evidence" value="ECO:0007669"/>
    <property type="project" value="Ensembl"/>
</dbReference>
<dbReference type="InterPro" id="IPR000118">
    <property type="entry name" value="Granulin"/>
</dbReference>
<protein>
    <submittedName>
        <fullName evidence="8">Granulin</fullName>
    </submittedName>
</protein>
<proteinExistence type="inferred from homology"/>
<dbReference type="GeneID" id="114050972"/>
<dbReference type="GO" id="GO:0007042">
    <property type="term" value="P:lysosomal lumen acidification"/>
    <property type="evidence" value="ECO:0007669"/>
    <property type="project" value="Ensembl"/>
</dbReference>
<dbReference type="GO" id="GO:0048680">
    <property type="term" value="P:positive regulation of axon regeneration"/>
    <property type="evidence" value="ECO:0007669"/>
    <property type="project" value="Ensembl"/>
</dbReference>
<feature type="disulfide bond" evidence="5">
    <location>
        <begin position="366"/>
        <end position="378"/>
    </location>
</feature>
<feature type="disulfide bond" evidence="5">
    <location>
        <begin position="397"/>
        <end position="410"/>
    </location>
</feature>
<dbReference type="GO" id="GO:0150053">
    <property type="term" value="C:cerebellar climbing fiber to Purkinje cell synapse"/>
    <property type="evidence" value="ECO:0007669"/>
    <property type="project" value="Ensembl"/>
</dbReference>
<dbReference type="GO" id="GO:0010595">
    <property type="term" value="P:positive regulation of endothelial cell migration"/>
    <property type="evidence" value="ECO:0007669"/>
    <property type="project" value="Ensembl"/>
</dbReference>
<feature type="chain" id="PRO_5021356256" evidence="6">
    <location>
        <begin position="18"/>
        <end position="584"/>
    </location>
</feature>
<dbReference type="GO" id="GO:0050821">
    <property type="term" value="P:protein stabilization"/>
    <property type="evidence" value="ECO:0007669"/>
    <property type="project" value="Ensembl"/>
</dbReference>
<evidence type="ECO:0000256" key="4">
    <source>
        <dbReference type="ARBA" id="ARBA00023157"/>
    </source>
</evidence>
<dbReference type="InterPro" id="IPR039036">
    <property type="entry name" value="Granulin_fam"/>
</dbReference>
<gene>
    <name evidence="8" type="primary">GRN</name>
</gene>
<evidence type="ECO:0000256" key="5">
    <source>
        <dbReference type="PIRSR" id="PIRSR639036-50"/>
    </source>
</evidence>
<dbReference type="SUPFAM" id="SSF57277">
    <property type="entry name" value="Granulin repeat"/>
    <property type="match status" value="6"/>
</dbReference>
<dbReference type="InterPro" id="IPR037277">
    <property type="entry name" value="Granulin_sf"/>
</dbReference>